<feature type="region of interest" description="Disordered" evidence="1">
    <location>
        <begin position="214"/>
        <end position="235"/>
    </location>
</feature>
<feature type="compositionally biased region" description="Basic and acidic residues" evidence="1">
    <location>
        <begin position="1204"/>
        <end position="1215"/>
    </location>
</feature>
<reference evidence="2" key="1">
    <citation type="journal article" date="2020" name="bioRxiv">
        <title>Hybrid origin of Populus tomentosa Carr. identified through genome sequencing and phylogenomic analysis.</title>
        <authorList>
            <person name="An X."/>
            <person name="Gao K."/>
            <person name="Chen Z."/>
            <person name="Li J."/>
            <person name="Yang X."/>
            <person name="Yang X."/>
            <person name="Zhou J."/>
            <person name="Guo T."/>
            <person name="Zhao T."/>
            <person name="Huang S."/>
            <person name="Miao D."/>
            <person name="Khan W.U."/>
            <person name="Rao P."/>
            <person name="Ye M."/>
            <person name="Lei B."/>
            <person name="Liao W."/>
            <person name="Wang J."/>
            <person name="Ji L."/>
            <person name="Li Y."/>
            <person name="Guo B."/>
            <person name="Mustafa N.S."/>
            <person name="Li S."/>
            <person name="Yun Q."/>
            <person name="Keller S.R."/>
            <person name="Mao J."/>
            <person name="Zhang R."/>
            <person name="Strauss S.H."/>
        </authorList>
    </citation>
    <scope>NUCLEOTIDE SEQUENCE</scope>
    <source>
        <strain evidence="2">GM15</strain>
        <tissue evidence="2">Leaf</tissue>
    </source>
</reference>
<feature type="region of interest" description="Disordered" evidence="1">
    <location>
        <begin position="512"/>
        <end position="639"/>
    </location>
</feature>
<sequence length="1349" mass="148050">MAGNVRYELSSASPEELGFTGSYSNGQRGSYPNASFDRSGSFRESSESRMFSSGASTPRASASPARSMGPLTQHLSLDLVTMGDPKYTRTGELKRAFGISLGSATEDNSFGAAHSKPTPAVDVEELKRIRAGVLDDYRKSRNRAKMWNENLLKLQKFPEDLNSKNQQRSEMLMNERSGGSNFLKMGTQIHRNPSDLGTQRLEDRTKTIVLNKRVRSSMAESRVDGRSNTVPRQPLVTGKDRDIHREGEVSNLSEEKVRRLPAGGEGWDKKMKKKRSVGTVFTRTIDSDGEVKRMMHHKFNNEHGLQSYDAQGFRSGSSNGSSGMNKVDGISSSAISNTRAIPKESEKVSLTRDYAAGMNKERLVVKANNKVNITEDNNHTVSPSPVTKGKASRTPRTSSLMAASTSTKTPLAPGGLDGWEQPPAITKVNSVGVPNNRKRPMPTGSSSPPMAKWVGQRPQKISRTRRVNVVSPVSNHDEGQMSSERGHVSDFATRVTSGIDGPPLAKDVLNGTTQVRVKHENVSSPSRLSESEESGAGENREGKPKDKRTGSGGVEERSLNQNAVPSLLVTKKNKTLGREDTGDGVRRQGRTGRGPSSRTNISPVREKLENPASTKPLRNTRPISDKSGSKTGRPPLKKISDRKAFTRLGQIPISGSPDFSGIEALGLPHSMFISFESFLFWFFLEENGAGFCSHLLRGFILLEATGSCYWKGSLSSALSYNCHSEKLTFISFVFIYFWDQLKSVEDLHKRLYEMFDCSNNSGDFVLEEDIPSQLIHEESERNLQDQDPPKKLVRTSDLVDPKQDNSAACGGSRTRNKVTPLYQRVLSALIVEDGSEEFAENSGGRNISFQCTGDSSPGDDCLSVDFEPGSTNGIDFNYESMLGFQRQKQSSVDGFSCNGNSTVNRIGGFHNNSYNDHLVQGGNGFMHSKTGMFPGSFENNDEKSTIHSNAFSMSAYDCQYEQLGMEDKLLMELQSVGLYPETVPDLADGEDEAINEDIIELQKKLQQVGKKEHLDNLNKAVEEGRELQEWPLEQVAMDRLVELAHRKQLLIPIFSDLIGNPEATRGNNASKFGVPKVSKQVALAFTRRTLAKCRKFEDTGKSCFCEPPLRDVIFAAPRAIVVESTSCIQDPGASGTFTGRADRHDLHNDKFGRGVSLDDDFGRTGPLLNRGRKKELLLDDVGGHALFKTTSSLGNTLLGGAKGKRSERERDKDVLARNSVTRAGRASQSNIKGDRKTKSKPKQKIAQLSASGDGIINKFKETGSNKKREVGATSKSSNPADSSKEGRGATNIAEFQDLDSIELHEGNDFSDTQDLSSLFDGLPENDFAGEILLDDLPLQIPMDDLSMIL</sequence>
<dbReference type="OrthoDB" id="1915143at2759"/>
<feature type="compositionally biased region" description="Polar residues" evidence="1">
    <location>
        <begin position="21"/>
        <end position="33"/>
    </location>
</feature>
<organism evidence="2 3">
    <name type="scientific">Populus tomentosa</name>
    <name type="common">Chinese white poplar</name>
    <dbReference type="NCBI Taxonomy" id="118781"/>
    <lineage>
        <taxon>Eukaryota</taxon>
        <taxon>Viridiplantae</taxon>
        <taxon>Streptophyta</taxon>
        <taxon>Embryophyta</taxon>
        <taxon>Tracheophyta</taxon>
        <taxon>Spermatophyta</taxon>
        <taxon>Magnoliopsida</taxon>
        <taxon>eudicotyledons</taxon>
        <taxon>Gunneridae</taxon>
        <taxon>Pentapetalae</taxon>
        <taxon>rosids</taxon>
        <taxon>fabids</taxon>
        <taxon>Malpighiales</taxon>
        <taxon>Salicaceae</taxon>
        <taxon>Saliceae</taxon>
        <taxon>Populus</taxon>
    </lineage>
</organism>
<feature type="region of interest" description="Disordered" evidence="1">
    <location>
        <begin position="1"/>
        <end position="69"/>
    </location>
</feature>
<gene>
    <name evidence="2" type="ORF">POTOM_030831</name>
</gene>
<feature type="compositionally biased region" description="Polar residues" evidence="1">
    <location>
        <begin position="374"/>
        <end position="385"/>
    </location>
</feature>
<feature type="region of interest" description="Disordered" evidence="1">
    <location>
        <begin position="778"/>
        <end position="812"/>
    </location>
</feature>
<feature type="compositionally biased region" description="Low complexity" evidence="1">
    <location>
        <begin position="48"/>
        <end position="67"/>
    </location>
</feature>
<feature type="compositionally biased region" description="Polar residues" evidence="1">
    <location>
        <begin position="1218"/>
        <end position="1231"/>
    </location>
</feature>
<feature type="region of interest" description="Disordered" evidence="1">
    <location>
        <begin position="374"/>
        <end position="464"/>
    </location>
</feature>
<comment type="caution">
    <text evidence="2">The sequence shown here is derived from an EMBL/GenBank/DDBJ whole genome shotgun (WGS) entry which is preliminary data.</text>
</comment>
<feature type="compositionally biased region" description="Basic and acidic residues" evidence="1">
    <location>
        <begin position="538"/>
        <end position="558"/>
    </location>
</feature>
<evidence type="ECO:0000256" key="1">
    <source>
        <dbReference type="SAM" id="MobiDB-lite"/>
    </source>
</evidence>
<dbReference type="Proteomes" id="UP000886885">
    <property type="component" value="Chromosome 8D"/>
</dbReference>
<evidence type="ECO:0000313" key="2">
    <source>
        <dbReference type="EMBL" id="KAG6763417.1"/>
    </source>
</evidence>
<dbReference type="EMBL" id="JAAWWB010000016">
    <property type="protein sequence ID" value="KAG6763417.1"/>
    <property type="molecule type" value="Genomic_DNA"/>
</dbReference>
<feature type="compositionally biased region" description="Basic and acidic residues" evidence="1">
    <location>
        <begin position="778"/>
        <end position="790"/>
    </location>
</feature>
<accession>A0A8X8CRC3</accession>
<keyword evidence="3" id="KW-1185">Reference proteome</keyword>
<feature type="compositionally biased region" description="Basic and acidic residues" evidence="1">
    <location>
        <begin position="1258"/>
        <end position="1270"/>
    </location>
</feature>
<feature type="compositionally biased region" description="Polar residues" evidence="1">
    <location>
        <begin position="394"/>
        <end position="409"/>
    </location>
</feature>
<evidence type="ECO:0000313" key="3">
    <source>
        <dbReference type="Proteomes" id="UP000886885"/>
    </source>
</evidence>
<name>A0A8X8CRC3_POPTO</name>
<dbReference type="PANTHER" id="PTHR31115">
    <property type="entry name" value="OS05G0107300 PROTEIN"/>
    <property type="match status" value="1"/>
</dbReference>
<dbReference type="PANTHER" id="PTHR31115:SF2">
    <property type="entry name" value="OS05G0107300 PROTEIN"/>
    <property type="match status" value="1"/>
</dbReference>
<protein>
    <submittedName>
        <fullName evidence="2">Uncharacterized protein</fullName>
    </submittedName>
</protein>
<proteinExistence type="predicted"/>
<feature type="region of interest" description="Disordered" evidence="1">
    <location>
        <begin position="1197"/>
        <end position="1289"/>
    </location>
</feature>
<feature type="compositionally biased region" description="Basic and acidic residues" evidence="1">
    <location>
        <begin position="576"/>
        <end position="586"/>
    </location>
</feature>